<gene>
    <name evidence="1" type="ORF">FJY68_10845</name>
</gene>
<organism evidence="1 2">
    <name type="scientific">candidate division WOR-3 bacterium</name>
    <dbReference type="NCBI Taxonomy" id="2052148"/>
    <lineage>
        <taxon>Bacteria</taxon>
        <taxon>Bacteria division WOR-3</taxon>
    </lineage>
</organism>
<comment type="caution">
    <text evidence="1">The sequence shown here is derived from an EMBL/GenBank/DDBJ whole genome shotgun (WGS) entry which is preliminary data.</text>
</comment>
<evidence type="ECO:0000313" key="1">
    <source>
        <dbReference type="EMBL" id="MBM3332323.1"/>
    </source>
</evidence>
<accession>A0A938BUT6</accession>
<dbReference type="EMBL" id="VGIR01000076">
    <property type="protein sequence ID" value="MBM3332323.1"/>
    <property type="molecule type" value="Genomic_DNA"/>
</dbReference>
<sequence>MKQLAILAAAAAIAAGQSYIGRLDTIGGTTYDWWVNANVRRSLINSPQHGVHAAWMYSSSNSGTNFPDRNARYNFYDYTFRQWNWSDPDHMQSGENIFDKRAGYGSIDADPATGVVIVAGHVAGTGGVQVRVASDAAPGAGIFEYSDGPSGEWPDMSIGDDGSCHVGLLSGGGLSYSRFRASGGWDSLRLLDSLAFPTYAIAASETGPSVCATWVGDSGAFFLLSENRGDTWSSRTQLDPPPAFGGDTVTRFSPRGPFPFFDSQGRLHLVAAVYPEVNDTAYVNPAEVWHWCPANQPRWAEIHHAGCLPENMEASIGYDAIYADRPSIGEGDEGDLYVAWEQFDSSNVEPLTDRLRAGVWVANSWNNGASWWPGRMVTERSTSSHRFPCIIDRALPGEPSADTVCVLYLMDQVAGFFVQGEGPATPNPVVCQFIYPPSGAEERPASHVSGHRPAITIVRGVLFLPRDMTEKFAGSDRVPGPVLLDASGRKVLDLHLGANDVSRLAPGVYFVRVESSTGCLTTKLAIAK</sequence>
<evidence type="ECO:0000313" key="2">
    <source>
        <dbReference type="Proteomes" id="UP000779900"/>
    </source>
</evidence>
<protein>
    <submittedName>
        <fullName evidence="1">T9SS type A sorting domain-containing protein</fullName>
    </submittedName>
</protein>
<reference evidence="1" key="1">
    <citation type="submission" date="2019-03" db="EMBL/GenBank/DDBJ databases">
        <title>Lake Tanganyika Metagenome-Assembled Genomes (MAGs).</title>
        <authorList>
            <person name="Tran P."/>
        </authorList>
    </citation>
    <scope>NUCLEOTIDE SEQUENCE</scope>
    <source>
        <strain evidence="1">K_DeepCast_150m_m2_040</strain>
    </source>
</reference>
<name>A0A938BUT6_UNCW3</name>
<dbReference type="AlphaFoldDB" id="A0A938BUT6"/>
<dbReference type="Proteomes" id="UP000779900">
    <property type="component" value="Unassembled WGS sequence"/>
</dbReference>
<proteinExistence type="predicted"/>